<gene>
    <name evidence="3" type="ORF">CLV81_1090</name>
</gene>
<dbReference type="RefSeq" id="WP_106144007.1">
    <property type="nucleotide sequence ID" value="NZ_PVYX01000001.1"/>
</dbReference>
<keyword evidence="4" id="KW-1185">Reference proteome</keyword>
<keyword evidence="1" id="KW-0732">Signal</keyword>
<evidence type="ECO:0000313" key="3">
    <source>
        <dbReference type="EMBL" id="PRX57089.1"/>
    </source>
</evidence>
<dbReference type="OrthoDB" id="1445943at2"/>
<dbReference type="Pfam" id="PF03724">
    <property type="entry name" value="META"/>
    <property type="match status" value="1"/>
</dbReference>
<feature type="domain" description="DUF306" evidence="2">
    <location>
        <begin position="34"/>
        <end position="101"/>
    </location>
</feature>
<sequence>MINKFFYVAFALLGCTILLACNNDDSDSIENRLTGQWSIVAISISDSPIGPVIEPEDGEVISVTFMKNGEFSGNTSINSFGGRGTTNNDTLRINELVSTDALDTFFGQAFYDAMSESNNENQQASVFTMIFVDENTLNLIYNEFKFLSLERM</sequence>
<dbReference type="EMBL" id="PVYX01000001">
    <property type="protein sequence ID" value="PRX57089.1"/>
    <property type="molecule type" value="Genomic_DNA"/>
</dbReference>
<dbReference type="Gene3D" id="2.40.128.270">
    <property type="match status" value="1"/>
</dbReference>
<protein>
    <submittedName>
        <fullName evidence="3">META domain-containing protein</fullName>
    </submittedName>
</protein>
<dbReference type="Proteomes" id="UP000237640">
    <property type="component" value="Unassembled WGS sequence"/>
</dbReference>
<evidence type="ECO:0000256" key="1">
    <source>
        <dbReference type="SAM" id="SignalP"/>
    </source>
</evidence>
<feature type="chain" id="PRO_5015761684" evidence="1">
    <location>
        <begin position="21"/>
        <end position="152"/>
    </location>
</feature>
<organism evidence="3 4">
    <name type="scientific">Flagellimonas meridianipacifica</name>
    <dbReference type="NCBI Taxonomy" id="1080225"/>
    <lineage>
        <taxon>Bacteria</taxon>
        <taxon>Pseudomonadati</taxon>
        <taxon>Bacteroidota</taxon>
        <taxon>Flavobacteriia</taxon>
        <taxon>Flavobacteriales</taxon>
        <taxon>Flavobacteriaceae</taxon>
        <taxon>Flagellimonas</taxon>
    </lineage>
</organism>
<dbReference type="InterPro" id="IPR005184">
    <property type="entry name" value="DUF306_Meta_HslJ"/>
</dbReference>
<name>A0A2T0MHN6_9FLAO</name>
<dbReference type="AlphaFoldDB" id="A0A2T0MHN6"/>
<comment type="caution">
    <text evidence="3">The sequence shown here is derived from an EMBL/GenBank/DDBJ whole genome shotgun (WGS) entry which is preliminary data.</text>
</comment>
<dbReference type="InterPro" id="IPR038670">
    <property type="entry name" value="HslJ-like_sf"/>
</dbReference>
<feature type="signal peptide" evidence="1">
    <location>
        <begin position="1"/>
        <end position="20"/>
    </location>
</feature>
<accession>A0A2T0MHN6</accession>
<proteinExistence type="predicted"/>
<evidence type="ECO:0000259" key="2">
    <source>
        <dbReference type="Pfam" id="PF03724"/>
    </source>
</evidence>
<evidence type="ECO:0000313" key="4">
    <source>
        <dbReference type="Proteomes" id="UP000237640"/>
    </source>
</evidence>
<dbReference type="PROSITE" id="PS51257">
    <property type="entry name" value="PROKAR_LIPOPROTEIN"/>
    <property type="match status" value="1"/>
</dbReference>
<reference evidence="3 4" key="1">
    <citation type="submission" date="2018-03" db="EMBL/GenBank/DDBJ databases">
        <title>Genomic Encyclopedia of Archaeal and Bacterial Type Strains, Phase II (KMG-II): from individual species to whole genera.</title>
        <authorList>
            <person name="Goeker M."/>
        </authorList>
    </citation>
    <scope>NUCLEOTIDE SEQUENCE [LARGE SCALE GENOMIC DNA]</scope>
    <source>
        <strain evidence="3 4">DSM 25027</strain>
    </source>
</reference>